<comment type="cofactor">
    <cofactor evidence="13">
        <name>Mg(2+)</name>
        <dbReference type="ChEBI" id="CHEBI:18420"/>
    </cofactor>
    <text evidence="13">Binds 3 Mg(2+) ions per subunit.</text>
</comment>
<evidence type="ECO:0000256" key="4">
    <source>
        <dbReference type="ARBA" id="ARBA00022679"/>
    </source>
</evidence>
<dbReference type="Proteomes" id="UP001187531">
    <property type="component" value="Unassembled WGS sequence"/>
</dbReference>
<dbReference type="GO" id="GO:0005524">
    <property type="term" value="F:ATP binding"/>
    <property type="evidence" value="ECO:0007669"/>
    <property type="project" value="UniProtKB-UniRule"/>
</dbReference>
<dbReference type="Gene3D" id="3.30.1110.10">
    <property type="match status" value="1"/>
</dbReference>
<accession>A0AA88HYL2</accession>
<evidence type="ECO:0000313" key="16">
    <source>
        <dbReference type="Proteomes" id="UP001187531"/>
    </source>
</evidence>
<evidence type="ECO:0000256" key="2">
    <source>
        <dbReference type="ARBA" id="ARBA00010688"/>
    </source>
</evidence>
<evidence type="ECO:0000256" key="11">
    <source>
        <dbReference type="ARBA" id="ARBA00068771"/>
    </source>
</evidence>
<protein>
    <recommendedName>
        <fullName evidence="11 13">Adenosine kinase</fullName>
        <shortName evidence="13">AK</shortName>
        <ecNumber evidence="3 13">2.7.1.20</ecNumber>
    </recommendedName>
    <alternativeName>
        <fullName evidence="13">Adenosine 5'-phosphotransferase</fullName>
    </alternativeName>
</protein>
<proteinExistence type="inferred from homology"/>
<dbReference type="InterPro" id="IPR011611">
    <property type="entry name" value="PfkB_dom"/>
</dbReference>
<dbReference type="InterPro" id="IPR002173">
    <property type="entry name" value="Carboh/pur_kinase_PfkB_CS"/>
</dbReference>
<comment type="similarity">
    <text evidence="2 13">Belongs to the carbohydrate kinase PfkB family.</text>
</comment>
<organism evidence="15 16">
    <name type="scientific">Artemia franciscana</name>
    <name type="common">Brine shrimp</name>
    <name type="synonym">Artemia sanfranciscana</name>
    <dbReference type="NCBI Taxonomy" id="6661"/>
    <lineage>
        <taxon>Eukaryota</taxon>
        <taxon>Metazoa</taxon>
        <taxon>Ecdysozoa</taxon>
        <taxon>Arthropoda</taxon>
        <taxon>Crustacea</taxon>
        <taxon>Branchiopoda</taxon>
        <taxon>Anostraca</taxon>
        <taxon>Artemiidae</taxon>
        <taxon>Artemia</taxon>
    </lineage>
</organism>
<dbReference type="SUPFAM" id="SSF53613">
    <property type="entry name" value="Ribokinase-like"/>
    <property type="match status" value="1"/>
</dbReference>
<evidence type="ECO:0000256" key="9">
    <source>
        <dbReference type="ARBA" id="ARBA00022842"/>
    </source>
</evidence>
<keyword evidence="16" id="KW-1185">Reference proteome</keyword>
<comment type="function">
    <text evidence="13">ATP dependent phosphorylation of adenosine and other related nucleoside analogs to monophosphate derivatives.</text>
</comment>
<comment type="pathway">
    <text evidence="1 13">Purine metabolism; AMP biosynthesis via salvage pathway; AMP from adenosine: step 1/1.</text>
</comment>
<dbReference type="CDD" id="cd01168">
    <property type="entry name" value="adenosine_kinase"/>
    <property type="match status" value="1"/>
</dbReference>
<name>A0AA88HYL2_ARTSF</name>
<dbReference type="GO" id="GO:0006166">
    <property type="term" value="P:purine ribonucleoside salvage"/>
    <property type="evidence" value="ECO:0007669"/>
    <property type="project" value="UniProtKB-KW"/>
</dbReference>
<dbReference type="PANTHER" id="PTHR45769">
    <property type="entry name" value="ADENOSINE KINASE"/>
    <property type="match status" value="1"/>
</dbReference>
<feature type="non-terminal residue" evidence="15">
    <location>
        <position position="1"/>
    </location>
</feature>
<dbReference type="GO" id="GO:0005829">
    <property type="term" value="C:cytosol"/>
    <property type="evidence" value="ECO:0007669"/>
    <property type="project" value="TreeGrafter"/>
</dbReference>
<evidence type="ECO:0000256" key="1">
    <source>
        <dbReference type="ARBA" id="ARBA00004801"/>
    </source>
</evidence>
<evidence type="ECO:0000256" key="8">
    <source>
        <dbReference type="ARBA" id="ARBA00022840"/>
    </source>
</evidence>
<evidence type="ECO:0000256" key="10">
    <source>
        <dbReference type="ARBA" id="ARBA00051362"/>
    </source>
</evidence>
<dbReference type="EC" id="2.7.1.20" evidence="3 13"/>
<dbReference type="InterPro" id="IPR001805">
    <property type="entry name" value="Adenokinase"/>
</dbReference>
<dbReference type="GO" id="GO:0006144">
    <property type="term" value="P:purine nucleobase metabolic process"/>
    <property type="evidence" value="ECO:0007669"/>
    <property type="project" value="TreeGrafter"/>
</dbReference>
<dbReference type="EMBL" id="JAVRJZ010000007">
    <property type="protein sequence ID" value="KAK2720520.1"/>
    <property type="molecule type" value="Genomic_DNA"/>
</dbReference>
<sequence>REITITNRLTRVSHTVASVLKDYSRLITLSFKMTSLRSLVLHNGSPRERMLVGVCNPLLDISASVDEALLKKYALKPNDAILADESHRPLYEELVANHTVEYIAGGSGQNTLRIAQWILPERNITSFLGCVGNDIFSKTLEEKAREAGVHVVYEYSEKDATGTCAVLITDGGKQRSLCANLAAANHFSTAHIEKPQHKDLIHSADFYYITGFFLTVNVDVILTIAKHACEKNKLFMMNLNAPFLVQFFKEKMMSVFGYIDILFGNDTEFETFALEHKLAEKDNMDMKRVALDITQMPKFNTNRQRIVIVTQGEKPVLVAHDGIVTEFPVIEVPKEKLVDTNGAGDAFVGGFIAQLLQGKPFESCIKCGIWAATHIIQMYGCTIPENVKYEEW</sequence>
<comment type="subunit">
    <text evidence="13">Monomer.</text>
</comment>
<evidence type="ECO:0000256" key="6">
    <source>
        <dbReference type="ARBA" id="ARBA00022741"/>
    </source>
</evidence>
<dbReference type="InterPro" id="IPR029056">
    <property type="entry name" value="Ribokinase-like"/>
</dbReference>
<gene>
    <name evidence="15" type="ORF">QYM36_004412</name>
</gene>
<feature type="active site" description="Proton acceptor" evidence="12">
    <location>
        <position position="345"/>
    </location>
</feature>
<dbReference type="GO" id="GO:0044209">
    <property type="term" value="P:AMP salvage"/>
    <property type="evidence" value="ECO:0007669"/>
    <property type="project" value="UniProtKB-UniRule"/>
</dbReference>
<evidence type="ECO:0000256" key="3">
    <source>
        <dbReference type="ARBA" id="ARBA00012119"/>
    </source>
</evidence>
<dbReference type="Gene3D" id="3.40.1190.20">
    <property type="match status" value="1"/>
</dbReference>
<dbReference type="PROSITE" id="PS00584">
    <property type="entry name" value="PFKB_KINASES_2"/>
    <property type="match status" value="1"/>
</dbReference>
<dbReference type="FunFam" id="3.30.1110.10:FF:000001">
    <property type="entry name" value="Adenosine kinase a"/>
    <property type="match status" value="1"/>
</dbReference>
<dbReference type="GO" id="GO:0005634">
    <property type="term" value="C:nucleus"/>
    <property type="evidence" value="ECO:0007669"/>
    <property type="project" value="UniProtKB-SubCell"/>
</dbReference>
<feature type="domain" description="Carbohydrate kinase PfkB" evidence="14">
    <location>
        <begin position="72"/>
        <end position="384"/>
    </location>
</feature>
<dbReference type="AlphaFoldDB" id="A0AA88HYL2"/>
<keyword evidence="9 13" id="KW-0460">Magnesium</keyword>
<keyword evidence="5 13" id="KW-0660">Purine salvage</keyword>
<comment type="caution">
    <text evidence="15">The sequence shown here is derived from an EMBL/GenBank/DDBJ whole genome shotgun (WGS) entry which is preliminary data.</text>
</comment>
<comment type="catalytic activity">
    <reaction evidence="10 13">
        <text>adenosine + ATP = AMP + ADP + H(+)</text>
        <dbReference type="Rhea" id="RHEA:20824"/>
        <dbReference type="ChEBI" id="CHEBI:15378"/>
        <dbReference type="ChEBI" id="CHEBI:16335"/>
        <dbReference type="ChEBI" id="CHEBI:30616"/>
        <dbReference type="ChEBI" id="CHEBI:456215"/>
        <dbReference type="ChEBI" id="CHEBI:456216"/>
        <dbReference type="EC" id="2.7.1.20"/>
    </reaction>
</comment>
<keyword evidence="8 13" id="KW-0067">ATP-binding</keyword>
<keyword evidence="13" id="KW-0539">Nucleus</keyword>
<keyword evidence="7 13" id="KW-0418">Kinase</keyword>
<evidence type="ECO:0000256" key="5">
    <source>
        <dbReference type="ARBA" id="ARBA00022726"/>
    </source>
</evidence>
<keyword evidence="6 13" id="KW-0547">Nucleotide-binding</keyword>
<dbReference type="PANTHER" id="PTHR45769:SF3">
    <property type="entry name" value="ADENOSINE KINASE"/>
    <property type="match status" value="1"/>
</dbReference>
<reference evidence="15" key="1">
    <citation type="submission" date="2023-07" db="EMBL/GenBank/DDBJ databases">
        <title>Chromosome-level genome assembly of Artemia franciscana.</title>
        <authorList>
            <person name="Jo E."/>
        </authorList>
    </citation>
    <scope>NUCLEOTIDE SEQUENCE</scope>
    <source>
        <tissue evidence="15">Whole body</tissue>
    </source>
</reference>
<comment type="subcellular location">
    <subcellularLocation>
        <location evidence="13">Nucleus</location>
    </subcellularLocation>
</comment>
<evidence type="ECO:0000256" key="7">
    <source>
        <dbReference type="ARBA" id="ARBA00022777"/>
    </source>
</evidence>
<dbReference type="FunFam" id="3.40.1190.20:FF:000076">
    <property type="entry name" value="Adenosine kinase"/>
    <property type="match status" value="1"/>
</dbReference>
<dbReference type="Pfam" id="PF00294">
    <property type="entry name" value="PfkB"/>
    <property type="match status" value="1"/>
</dbReference>
<dbReference type="GO" id="GO:0004001">
    <property type="term" value="F:adenosine kinase activity"/>
    <property type="evidence" value="ECO:0007669"/>
    <property type="project" value="UniProtKB-UniRule"/>
</dbReference>
<dbReference type="PRINTS" id="PR00989">
    <property type="entry name" value="ADENOKINASE"/>
</dbReference>
<evidence type="ECO:0000256" key="13">
    <source>
        <dbReference type="RuleBase" id="RU368116"/>
    </source>
</evidence>
<evidence type="ECO:0000259" key="14">
    <source>
        <dbReference type="Pfam" id="PF00294"/>
    </source>
</evidence>
<keyword evidence="4 13" id="KW-0808">Transferase</keyword>
<evidence type="ECO:0000256" key="12">
    <source>
        <dbReference type="PIRSR" id="PIRSR601805-1"/>
    </source>
</evidence>
<evidence type="ECO:0000313" key="15">
    <source>
        <dbReference type="EMBL" id="KAK2720520.1"/>
    </source>
</evidence>